<dbReference type="RefSeq" id="WP_091960586.1">
    <property type="nucleotide sequence ID" value="NZ_FOLH01000002.1"/>
</dbReference>
<dbReference type="PANTHER" id="PTHR37424:SF1">
    <property type="entry name" value="BACTERIOFERRITIN-ASSOCIATED FERREDOXIN"/>
    <property type="match status" value="1"/>
</dbReference>
<keyword evidence="5" id="KW-0408">Iron</keyword>
<evidence type="ECO:0000256" key="9">
    <source>
        <dbReference type="ARBA" id="ARBA00046332"/>
    </source>
</evidence>
<evidence type="ECO:0000256" key="2">
    <source>
        <dbReference type="ARBA" id="ARBA00022714"/>
    </source>
</evidence>
<dbReference type="AlphaFoldDB" id="A0A1I1FYR8"/>
<dbReference type="PANTHER" id="PTHR37424">
    <property type="entry name" value="BACTERIOFERRITIN-ASSOCIATED FERREDOXIN"/>
    <property type="match status" value="1"/>
</dbReference>
<dbReference type="GO" id="GO:0051537">
    <property type="term" value="F:2 iron, 2 sulfur cluster binding"/>
    <property type="evidence" value="ECO:0007669"/>
    <property type="project" value="UniProtKB-KW"/>
</dbReference>
<keyword evidence="1" id="KW-0813">Transport</keyword>
<comment type="cofactor">
    <cofactor evidence="7">
        <name>[2Fe-2S] cluster</name>
        <dbReference type="ChEBI" id="CHEBI:190135"/>
    </cofactor>
</comment>
<keyword evidence="6" id="KW-0411">Iron-sulfur</keyword>
<dbReference type="Proteomes" id="UP000199058">
    <property type="component" value="Unassembled WGS sequence"/>
</dbReference>
<accession>A0A1I1FYR8</accession>
<keyword evidence="3" id="KW-0479">Metal-binding</keyword>
<keyword evidence="4" id="KW-0249">Electron transport</keyword>
<evidence type="ECO:0000256" key="3">
    <source>
        <dbReference type="ARBA" id="ARBA00022723"/>
    </source>
</evidence>
<comment type="similarity">
    <text evidence="9">Belongs to the Bfd family.</text>
</comment>
<proteinExistence type="inferred from homology"/>
<dbReference type="InterPro" id="IPR052371">
    <property type="entry name" value="BFD-associated_ferredoxin"/>
</dbReference>
<evidence type="ECO:0000313" key="11">
    <source>
        <dbReference type="EMBL" id="SFC02193.1"/>
    </source>
</evidence>
<name>A0A1I1FYR8_9GAMM</name>
<evidence type="ECO:0000313" key="12">
    <source>
        <dbReference type="Proteomes" id="UP000199058"/>
    </source>
</evidence>
<evidence type="ECO:0000256" key="8">
    <source>
        <dbReference type="ARBA" id="ARBA00039386"/>
    </source>
</evidence>
<evidence type="ECO:0000256" key="4">
    <source>
        <dbReference type="ARBA" id="ARBA00022982"/>
    </source>
</evidence>
<dbReference type="GO" id="GO:0046872">
    <property type="term" value="F:metal ion binding"/>
    <property type="evidence" value="ECO:0007669"/>
    <property type="project" value="UniProtKB-KW"/>
</dbReference>
<dbReference type="Pfam" id="PF04324">
    <property type="entry name" value="Fer2_BFD"/>
    <property type="match status" value="1"/>
</dbReference>
<feature type="domain" description="BFD-like [2Fe-2S]-binding" evidence="10">
    <location>
        <begin position="2"/>
        <end position="50"/>
    </location>
</feature>
<evidence type="ECO:0000259" key="10">
    <source>
        <dbReference type="Pfam" id="PF04324"/>
    </source>
</evidence>
<evidence type="ECO:0000256" key="7">
    <source>
        <dbReference type="ARBA" id="ARBA00034078"/>
    </source>
</evidence>
<reference evidence="11 12" key="1">
    <citation type="submission" date="2016-10" db="EMBL/GenBank/DDBJ databases">
        <authorList>
            <person name="de Groot N.N."/>
        </authorList>
    </citation>
    <scope>NUCLEOTIDE SEQUENCE [LARGE SCALE GENOMIC DNA]</scope>
    <source>
        <strain evidence="11 12">DSM 18438</strain>
    </source>
</reference>
<sequence length="64" mass="6855">MYVCICKGITDQQIKTSIAQGAGCMRDLYKEYALGSQCGKCVCTAKQLLNSEKQACNGCEIVAA</sequence>
<protein>
    <recommendedName>
        <fullName evidence="8">Bacterioferritin-associated ferredoxin</fullName>
    </recommendedName>
</protein>
<dbReference type="Gene3D" id="1.10.10.1100">
    <property type="entry name" value="BFD-like [2Fe-2S]-binding domain"/>
    <property type="match status" value="1"/>
</dbReference>
<evidence type="ECO:0000256" key="5">
    <source>
        <dbReference type="ARBA" id="ARBA00023004"/>
    </source>
</evidence>
<dbReference type="InterPro" id="IPR041854">
    <property type="entry name" value="BFD-like_2Fe2S-bd_dom_sf"/>
</dbReference>
<evidence type="ECO:0000256" key="6">
    <source>
        <dbReference type="ARBA" id="ARBA00023014"/>
    </source>
</evidence>
<dbReference type="EMBL" id="FOLH01000002">
    <property type="protein sequence ID" value="SFC02193.1"/>
    <property type="molecule type" value="Genomic_DNA"/>
</dbReference>
<dbReference type="STRING" id="1122252.SAMN05660443_1178"/>
<keyword evidence="2" id="KW-0001">2Fe-2S</keyword>
<keyword evidence="12" id="KW-1185">Reference proteome</keyword>
<gene>
    <name evidence="11" type="ORF">SAMN05660443_1178</name>
</gene>
<dbReference type="OrthoDB" id="9815350at2"/>
<dbReference type="InterPro" id="IPR007419">
    <property type="entry name" value="BFD-like_2Fe2S-bd_dom"/>
</dbReference>
<evidence type="ECO:0000256" key="1">
    <source>
        <dbReference type="ARBA" id="ARBA00022448"/>
    </source>
</evidence>
<organism evidence="11 12">
    <name type="scientific">Marinospirillum celere</name>
    <dbReference type="NCBI Taxonomy" id="1122252"/>
    <lineage>
        <taxon>Bacteria</taxon>
        <taxon>Pseudomonadati</taxon>
        <taxon>Pseudomonadota</taxon>
        <taxon>Gammaproteobacteria</taxon>
        <taxon>Oceanospirillales</taxon>
        <taxon>Oceanospirillaceae</taxon>
        <taxon>Marinospirillum</taxon>
    </lineage>
</organism>